<dbReference type="PANTHER" id="PTHR43071:SF1">
    <property type="entry name" value="2-AMINO-4-HYDROXY-6-HYDROXYMETHYLDIHYDROPTERIDINE PYROPHOSPHOKINASE"/>
    <property type="match status" value="1"/>
</dbReference>
<evidence type="ECO:0000259" key="8">
    <source>
        <dbReference type="PROSITE" id="PS00794"/>
    </source>
</evidence>
<evidence type="ECO:0000256" key="2">
    <source>
        <dbReference type="ARBA" id="ARBA00013253"/>
    </source>
</evidence>
<evidence type="ECO:0000313" key="9">
    <source>
        <dbReference type="EMBL" id="CAB4944891.1"/>
    </source>
</evidence>
<sequence length="160" mass="17373">MRAILALGGNLGDPREQITEAIEALGKTPGIAVTATSPLVESFAVTESGIDETAPRYLNGVIEIETELTPEQLLEATRGIEAAAGRTRDVRWGPRTLDIDIITFGDHHQRTATLTIPHPRAHERSFVLTPWSLMQPDAVIPGRGRVVELAASYLGEVWEA</sequence>
<evidence type="ECO:0000256" key="7">
    <source>
        <dbReference type="ARBA" id="ARBA00022909"/>
    </source>
</evidence>
<dbReference type="UniPathway" id="UPA00077">
    <property type="reaction ID" value="UER00155"/>
</dbReference>
<proteinExistence type="predicted"/>
<dbReference type="GO" id="GO:0016301">
    <property type="term" value="F:kinase activity"/>
    <property type="evidence" value="ECO:0007669"/>
    <property type="project" value="UniProtKB-KW"/>
</dbReference>
<gene>
    <name evidence="9" type="ORF">UFOPK3837_00049</name>
</gene>
<keyword evidence="4" id="KW-0547">Nucleotide-binding</keyword>
<evidence type="ECO:0000256" key="5">
    <source>
        <dbReference type="ARBA" id="ARBA00022777"/>
    </source>
</evidence>
<dbReference type="EMBL" id="CAFBNO010000001">
    <property type="protein sequence ID" value="CAB4944891.1"/>
    <property type="molecule type" value="Genomic_DNA"/>
</dbReference>
<dbReference type="InterPro" id="IPR035907">
    <property type="entry name" value="Hppk_sf"/>
</dbReference>
<keyword evidence="3" id="KW-0808">Transferase</keyword>
<dbReference type="PANTHER" id="PTHR43071">
    <property type="entry name" value="2-AMINO-4-HYDROXY-6-HYDROXYMETHYLDIHYDROPTERIDINE PYROPHOSPHOKINASE"/>
    <property type="match status" value="1"/>
</dbReference>
<dbReference type="GO" id="GO:0046656">
    <property type="term" value="P:folic acid biosynthetic process"/>
    <property type="evidence" value="ECO:0007669"/>
    <property type="project" value="UniProtKB-KW"/>
</dbReference>
<dbReference type="GO" id="GO:0003848">
    <property type="term" value="F:2-amino-4-hydroxy-6-hydroxymethyldihydropteridine diphosphokinase activity"/>
    <property type="evidence" value="ECO:0007669"/>
    <property type="project" value="UniProtKB-EC"/>
</dbReference>
<dbReference type="GO" id="GO:0005524">
    <property type="term" value="F:ATP binding"/>
    <property type="evidence" value="ECO:0007669"/>
    <property type="project" value="UniProtKB-KW"/>
</dbReference>
<keyword evidence="7" id="KW-0289">Folate biosynthesis</keyword>
<feature type="domain" description="7,8-dihydro-6-hydroxymethylpterin-pyrophosphokinase" evidence="8">
    <location>
        <begin position="91"/>
        <end position="102"/>
    </location>
</feature>
<dbReference type="NCBIfam" id="TIGR01498">
    <property type="entry name" value="folK"/>
    <property type="match status" value="1"/>
</dbReference>
<evidence type="ECO:0000256" key="6">
    <source>
        <dbReference type="ARBA" id="ARBA00022840"/>
    </source>
</evidence>
<dbReference type="Pfam" id="PF01288">
    <property type="entry name" value="HPPK"/>
    <property type="match status" value="1"/>
</dbReference>
<evidence type="ECO:0000256" key="3">
    <source>
        <dbReference type="ARBA" id="ARBA00022679"/>
    </source>
</evidence>
<keyword evidence="5" id="KW-0418">Kinase</keyword>
<dbReference type="CDD" id="cd00483">
    <property type="entry name" value="HPPK"/>
    <property type="match status" value="1"/>
</dbReference>
<evidence type="ECO:0000256" key="1">
    <source>
        <dbReference type="ARBA" id="ARBA00005051"/>
    </source>
</evidence>
<organism evidence="9">
    <name type="scientific">freshwater metagenome</name>
    <dbReference type="NCBI Taxonomy" id="449393"/>
    <lineage>
        <taxon>unclassified sequences</taxon>
        <taxon>metagenomes</taxon>
        <taxon>ecological metagenomes</taxon>
    </lineage>
</organism>
<dbReference type="AlphaFoldDB" id="A0A6J7JQ19"/>
<accession>A0A6J7JQ19</accession>
<dbReference type="PROSITE" id="PS00794">
    <property type="entry name" value="HPPK"/>
    <property type="match status" value="1"/>
</dbReference>
<name>A0A6J7JQ19_9ZZZZ</name>
<reference evidence="9" key="1">
    <citation type="submission" date="2020-05" db="EMBL/GenBank/DDBJ databases">
        <authorList>
            <person name="Chiriac C."/>
            <person name="Salcher M."/>
            <person name="Ghai R."/>
            <person name="Kavagutti S V."/>
        </authorList>
    </citation>
    <scope>NUCLEOTIDE SEQUENCE</scope>
</reference>
<dbReference type="InterPro" id="IPR000550">
    <property type="entry name" value="Hppk"/>
</dbReference>
<dbReference type="SUPFAM" id="SSF55083">
    <property type="entry name" value="6-hydroxymethyl-7,8-dihydropterin pyrophosphokinase, HPPK"/>
    <property type="match status" value="1"/>
</dbReference>
<protein>
    <recommendedName>
        <fullName evidence="2">2-amino-4-hydroxy-6-hydroxymethyldihydropteridine diphosphokinase</fullName>
        <ecNumber evidence="2">2.7.6.3</ecNumber>
    </recommendedName>
</protein>
<keyword evidence="6" id="KW-0067">ATP-binding</keyword>
<comment type="pathway">
    <text evidence="1">Cofactor biosynthesis; tetrahydrofolate biosynthesis; 2-amino-4-hydroxy-6-hydroxymethyl-7,8-dihydropteridine diphosphate from 7,8-dihydroneopterin triphosphate: step 4/4.</text>
</comment>
<evidence type="ECO:0000256" key="4">
    <source>
        <dbReference type="ARBA" id="ARBA00022741"/>
    </source>
</evidence>
<dbReference type="EC" id="2.7.6.3" evidence="2"/>
<dbReference type="GO" id="GO:0046654">
    <property type="term" value="P:tetrahydrofolate biosynthetic process"/>
    <property type="evidence" value="ECO:0007669"/>
    <property type="project" value="UniProtKB-UniPathway"/>
</dbReference>
<dbReference type="Gene3D" id="3.30.70.560">
    <property type="entry name" value="7,8-Dihydro-6-hydroxymethylpterin-pyrophosphokinase HPPK"/>
    <property type="match status" value="1"/>
</dbReference>